<protein>
    <recommendedName>
        <fullName evidence="1">HTH cro/C1-type domain-containing protein</fullName>
    </recommendedName>
</protein>
<dbReference type="SUPFAM" id="SSF47413">
    <property type="entry name" value="lambda repressor-like DNA-binding domains"/>
    <property type="match status" value="1"/>
</dbReference>
<organism evidence="2">
    <name type="scientific">termite gut metagenome</name>
    <dbReference type="NCBI Taxonomy" id="433724"/>
    <lineage>
        <taxon>unclassified sequences</taxon>
        <taxon>metagenomes</taxon>
        <taxon>organismal metagenomes</taxon>
    </lineage>
</organism>
<dbReference type="GO" id="GO:0003677">
    <property type="term" value="F:DNA binding"/>
    <property type="evidence" value="ECO:0007669"/>
    <property type="project" value="InterPro"/>
</dbReference>
<dbReference type="CDD" id="cd00093">
    <property type="entry name" value="HTH_XRE"/>
    <property type="match status" value="1"/>
</dbReference>
<accession>A0A5J4R7L0</accession>
<dbReference type="Pfam" id="PF01381">
    <property type="entry name" value="HTH_3"/>
    <property type="match status" value="1"/>
</dbReference>
<name>A0A5J4R7L0_9ZZZZ</name>
<dbReference type="InterPro" id="IPR010982">
    <property type="entry name" value="Lambda_DNA-bd_dom_sf"/>
</dbReference>
<dbReference type="AlphaFoldDB" id="A0A5J4R7L0"/>
<sequence>TKYYYLNMNNSITDNIIIFINDSPATIMRSIAGRVKERRLEKNLTQKDLASRSGLSFGTYRRFEISGEISLRGLVLIALTLDMISDFEALFSTRRYSNMNELLSHNDKAKRRKRGGKR</sequence>
<dbReference type="InterPro" id="IPR001387">
    <property type="entry name" value="Cro/C1-type_HTH"/>
</dbReference>
<dbReference type="Gene3D" id="1.10.260.40">
    <property type="entry name" value="lambda repressor-like DNA-binding domains"/>
    <property type="match status" value="1"/>
</dbReference>
<dbReference type="EMBL" id="SNRY01001624">
    <property type="protein sequence ID" value="KAA6329585.1"/>
    <property type="molecule type" value="Genomic_DNA"/>
</dbReference>
<comment type="caution">
    <text evidence="2">The sequence shown here is derived from an EMBL/GenBank/DDBJ whole genome shotgun (WGS) entry which is preliminary data.</text>
</comment>
<reference evidence="2" key="1">
    <citation type="submission" date="2019-03" db="EMBL/GenBank/DDBJ databases">
        <title>Single cell metagenomics reveals metabolic interactions within the superorganism composed of flagellate Streblomastix strix and complex community of Bacteroidetes bacteria on its surface.</title>
        <authorList>
            <person name="Treitli S.C."/>
            <person name="Kolisko M."/>
            <person name="Husnik F."/>
            <person name="Keeling P."/>
            <person name="Hampl V."/>
        </authorList>
    </citation>
    <scope>NUCLEOTIDE SEQUENCE</scope>
    <source>
        <strain evidence="2">STM</strain>
    </source>
</reference>
<evidence type="ECO:0000313" key="2">
    <source>
        <dbReference type="EMBL" id="KAA6329585.1"/>
    </source>
</evidence>
<dbReference type="SMART" id="SM00530">
    <property type="entry name" value="HTH_XRE"/>
    <property type="match status" value="1"/>
</dbReference>
<feature type="domain" description="HTH cro/C1-type" evidence="1">
    <location>
        <begin position="35"/>
        <end position="87"/>
    </location>
</feature>
<feature type="non-terminal residue" evidence="2">
    <location>
        <position position="1"/>
    </location>
</feature>
<gene>
    <name evidence="2" type="ORF">EZS27_021628</name>
</gene>
<dbReference type="PROSITE" id="PS50943">
    <property type="entry name" value="HTH_CROC1"/>
    <property type="match status" value="1"/>
</dbReference>
<proteinExistence type="predicted"/>
<evidence type="ECO:0000259" key="1">
    <source>
        <dbReference type="PROSITE" id="PS50943"/>
    </source>
</evidence>